<evidence type="ECO:0000256" key="5">
    <source>
        <dbReference type="ARBA" id="ARBA00023027"/>
    </source>
</evidence>
<dbReference type="PANTHER" id="PTHR43491:SF2">
    <property type="entry name" value="UDP-N-ACETYL-D-MANNOSAMINE DEHYDROGENASE"/>
    <property type="match status" value="1"/>
</dbReference>
<evidence type="ECO:0000259" key="9">
    <source>
        <dbReference type="SMART" id="SM00984"/>
    </source>
</evidence>
<evidence type="ECO:0000256" key="8">
    <source>
        <dbReference type="PIRNR" id="PIRNR000124"/>
    </source>
</evidence>
<dbReference type="InterPro" id="IPR017476">
    <property type="entry name" value="UDP-Glc/GDP-Man"/>
</dbReference>
<dbReference type="SUPFAM" id="SSF51735">
    <property type="entry name" value="NAD(P)-binding Rossmann-fold domains"/>
    <property type="match status" value="1"/>
</dbReference>
<dbReference type="InterPro" id="IPR001732">
    <property type="entry name" value="UDP-Glc/GDP-Man_DH_N"/>
</dbReference>
<dbReference type="SMART" id="SM00984">
    <property type="entry name" value="UDPG_MGDP_dh_C"/>
    <property type="match status" value="1"/>
</dbReference>
<accession>A0A3P3RAX6</accession>
<evidence type="ECO:0000313" key="10">
    <source>
        <dbReference type="EMBL" id="RRJ30554.1"/>
    </source>
</evidence>
<dbReference type="PIRSF" id="PIRSF000124">
    <property type="entry name" value="UDPglc_GDPman_dh"/>
    <property type="match status" value="1"/>
</dbReference>
<dbReference type="AlphaFoldDB" id="A0A3P3RAX6"/>
<dbReference type="Proteomes" id="UP000282322">
    <property type="component" value="Unassembled WGS sequence"/>
</dbReference>
<dbReference type="InterPro" id="IPR028359">
    <property type="entry name" value="UDP_ManNAc/GlcNAc_DH"/>
</dbReference>
<dbReference type="Pfam" id="PF03720">
    <property type="entry name" value="UDPG_MGDP_dh_C"/>
    <property type="match status" value="1"/>
</dbReference>
<dbReference type="GO" id="GO:0016628">
    <property type="term" value="F:oxidoreductase activity, acting on the CH-CH group of donors, NAD or NADP as acceptor"/>
    <property type="evidence" value="ECO:0007669"/>
    <property type="project" value="InterPro"/>
</dbReference>
<evidence type="ECO:0000256" key="7">
    <source>
        <dbReference type="ARBA" id="ARBA00049130"/>
    </source>
</evidence>
<dbReference type="NCBIfam" id="TIGR03026">
    <property type="entry name" value="NDP-sugDHase"/>
    <property type="match status" value="1"/>
</dbReference>
<evidence type="ECO:0000313" key="11">
    <source>
        <dbReference type="Proteomes" id="UP000282322"/>
    </source>
</evidence>
<keyword evidence="5" id="KW-0520">NAD</keyword>
<keyword evidence="4" id="KW-0560">Oxidoreductase</keyword>
<evidence type="ECO:0000256" key="3">
    <source>
        <dbReference type="ARBA" id="ARBA00016796"/>
    </source>
</evidence>
<sequence>MSETSTICIIGQGYVGLPLALAFDQEGYDVIGYDISEQKIDTLAAGTDPTGDHGDETIADSDITFTTDASTLERASYIIITVPTPVDDSKNPDLSFIEAAATTVGEHVSEETTVVLESTVYPGVTQDVLGPVIEENSGLTVGDKLSLGYSPERLSPGDAGRGLREVTKIVSGSDEETLDRLAELYGSVVDAGIYRAPTIETAEAAKVTENVQRDINIALMNELSIVCEHMDLDTKEVLDAAGSKWNFHQYRPGLVGGHCIPIDPLYLAHGAERVGYRPQLIMQGREVNEYMPKHTAELALQALNRSGKVLKESRILVLGLSYKPNVGDIRTSQVRGVIRALAEYGVDVVGYDPHVDPDTARESFGIEIQSELSFSEFDGVVLATGHEEFTTLSPETVAAELNEKPILVDVARTWEKDRAIEANFDYNRL</sequence>
<comment type="caution">
    <text evidence="10">The sequence shown here is derived from an EMBL/GenBank/DDBJ whole genome shotgun (WGS) entry which is preliminary data.</text>
</comment>
<evidence type="ECO:0000256" key="1">
    <source>
        <dbReference type="ARBA" id="ARBA00006601"/>
    </source>
</evidence>
<dbReference type="InterPro" id="IPR036220">
    <property type="entry name" value="UDP-Glc/GDP-Man_DH_C_sf"/>
</dbReference>
<dbReference type="GO" id="GO:0089714">
    <property type="term" value="F:UDP-N-acetyl-D-mannosamine dehydrogenase activity"/>
    <property type="evidence" value="ECO:0007669"/>
    <property type="project" value="UniProtKB-EC"/>
</dbReference>
<proteinExistence type="inferred from homology"/>
<evidence type="ECO:0000256" key="4">
    <source>
        <dbReference type="ARBA" id="ARBA00023002"/>
    </source>
</evidence>
<dbReference type="RefSeq" id="WP_124954925.1">
    <property type="nucleotide sequence ID" value="NZ_RRCH01000021.1"/>
</dbReference>
<dbReference type="InterPro" id="IPR008927">
    <property type="entry name" value="6-PGluconate_DH-like_C_sf"/>
</dbReference>
<comment type="similarity">
    <text evidence="1 8">Belongs to the UDP-glucose/GDP-mannose dehydrogenase family.</text>
</comment>
<reference evidence="10 11" key="1">
    <citation type="submission" date="2018-11" db="EMBL/GenBank/DDBJ databases">
        <title>Taxonoimc description of Halomarina strain SPP-AMP-1.</title>
        <authorList>
            <person name="Pal Y."/>
            <person name="Srinivasana K."/>
            <person name="Verma A."/>
            <person name="Kumar P."/>
        </authorList>
    </citation>
    <scope>NUCLEOTIDE SEQUENCE [LARGE SCALE GENOMIC DNA]</scope>
    <source>
        <strain evidence="10 11">SPP-AMP-1</strain>
    </source>
</reference>
<dbReference type="InterPro" id="IPR036291">
    <property type="entry name" value="NAD(P)-bd_dom_sf"/>
</dbReference>
<gene>
    <name evidence="10" type="ORF">EIK79_09760</name>
</gene>
<dbReference type="SUPFAM" id="SSF48179">
    <property type="entry name" value="6-phosphogluconate dehydrogenase C-terminal domain-like"/>
    <property type="match status" value="1"/>
</dbReference>
<evidence type="ECO:0000256" key="2">
    <source>
        <dbReference type="ARBA" id="ARBA00012935"/>
    </source>
</evidence>
<organism evidence="10 11">
    <name type="scientific">Halocatena pleomorpha</name>
    <dbReference type="NCBI Taxonomy" id="1785090"/>
    <lineage>
        <taxon>Archaea</taxon>
        <taxon>Methanobacteriati</taxon>
        <taxon>Methanobacteriota</taxon>
        <taxon>Stenosarchaea group</taxon>
        <taxon>Halobacteria</taxon>
        <taxon>Halobacteriales</taxon>
        <taxon>Natronomonadaceae</taxon>
        <taxon>Halocatena</taxon>
    </lineage>
</organism>
<evidence type="ECO:0000256" key="6">
    <source>
        <dbReference type="ARBA" id="ARBA00030172"/>
    </source>
</evidence>
<name>A0A3P3RAX6_9EURY</name>
<dbReference type="OrthoDB" id="372050at2157"/>
<dbReference type="EC" id="1.1.1.336" evidence="2"/>
<keyword evidence="11" id="KW-1185">Reference proteome</keyword>
<dbReference type="GO" id="GO:0000271">
    <property type="term" value="P:polysaccharide biosynthetic process"/>
    <property type="evidence" value="ECO:0007669"/>
    <property type="project" value="InterPro"/>
</dbReference>
<dbReference type="GO" id="GO:0051287">
    <property type="term" value="F:NAD binding"/>
    <property type="evidence" value="ECO:0007669"/>
    <property type="project" value="InterPro"/>
</dbReference>
<dbReference type="Pfam" id="PF00984">
    <property type="entry name" value="UDPG_MGDP_dh"/>
    <property type="match status" value="1"/>
</dbReference>
<dbReference type="Pfam" id="PF03721">
    <property type="entry name" value="UDPG_MGDP_dh_N"/>
    <property type="match status" value="1"/>
</dbReference>
<feature type="domain" description="UDP-glucose/GDP-mannose dehydrogenase C-terminal" evidence="9">
    <location>
        <begin position="316"/>
        <end position="416"/>
    </location>
</feature>
<protein>
    <recommendedName>
        <fullName evidence="3">UDP-N-acetyl-D-mannosamine dehydrogenase</fullName>
        <ecNumber evidence="2">1.1.1.336</ecNumber>
    </recommendedName>
    <alternativeName>
        <fullName evidence="6">UDP-ManNAc 6-dehydrogenase</fullName>
    </alternativeName>
</protein>
<dbReference type="InterPro" id="IPR014027">
    <property type="entry name" value="UDP-Glc/GDP-Man_DH_C"/>
</dbReference>
<comment type="catalytic activity">
    <reaction evidence="7">
        <text>UDP-N-acetyl-alpha-D-mannosamine + 2 NAD(+) + H2O = UDP-N-acetyl-alpha-D-mannosaminouronate + 2 NADH + 3 H(+)</text>
        <dbReference type="Rhea" id="RHEA:25780"/>
        <dbReference type="ChEBI" id="CHEBI:15377"/>
        <dbReference type="ChEBI" id="CHEBI:15378"/>
        <dbReference type="ChEBI" id="CHEBI:57540"/>
        <dbReference type="ChEBI" id="CHEBI:57945"/>
        <dbReference type="ChEBI" id="CHEBI:68623"/>
        <dbReference type="ChEBI" id="CHEBI:70731"/>
        <dbReference type="EC" id="1.1.1.336"/>
    </reaction>
</comment>
<dbReference type="InterPro" id="IPR014026">
    <property type="entry name" value="UDP-Glc/GDP-Man_DH_dimer"/>
</dbReference>
<dbReference type="EMBL" id="RRCH01000021">
    <property type="protein sequence ID" value="RRJ30554.1"/>
    <property type="molecule type" value="Genomic_DNA"/>
</dbReference>
<dbReference type="PIRSF" id="PIRSF500136">
    <property type="entry name" value="UDP_ManNAc_DH"/>
    <property type="match status" value="1"/>
</dbReference>
<dbReference type="PANTHER" id="PTHR43491">
    <property type="entry name" value="UDP-N-ACETYL-D-MANNOSAMINE DEHYDROGENASE"/>
    <property type="match status" value="1"/>
</dbReference>
<dbReference type="Gene3D" id="3.40.50.720">
    <property type="entry name" value="NAD(P)-binding Rossmann-like Domain"/>
    <property type="match status" value="2"/>
</dbReference>
<dbReference type="SUPFAM" id="SSF52413">
    <property type="entry name" value="UDP-glucose/GDP-mannose dehydrogenase C-terminal domain"/>
    <property type="match status" value="1"/>
</dbReference>